<dbReference type="PANTHER" id="PTHR43546">
    <property type="entry name" value="UPF0173 METAL-DEPENDENT HYDROLASE MJ1163-RELATED"/>
    <property type="match status" value="1"/>
</dbReference>
<name>A0ABT4ADY8_9BACT</name>
<protein>
    <submittedName>
        <fullName evidence="3">MBL fold metallo-hydrolase</fullName>
    </submittedName>
</protein>
<dbReference type="InterPro" id="IPR036866">
    <property type="entry name" value="RibonucZ/Hydroxyglut_hydro"/>
</dbReference>
<sequence length="529" mass="59331">MSQPALYLKQNVALEPLYNQWYAWWYLVAPSTAPLYVTNHHVKIMESFVANPAIHVAALKNPALAGGPYLNYGVERASEVKELLERTRKDQAASLQFAQAVLELDKLLATANGSSLEELYKKVPDILQGYVELTYDLNNRASPRFFESLLYRSPHYKETSQSLSFRLLKGDARPYVFSTPRLDSDKDTLHVHLPFRHEAIDRLYAMRRTPGPVEPIREALGIGAKDAELFSTFFTEEAPRPAPRYDGDGVRVRYFGHACVLIETRDVSILTDPVVSYDFPTDLPRYTHADLPEKIDYVLITHGHADHLMFEPLLQLRQRIGTVVVPASNGGALADPSLKLMLKAVGFKNVMALAELDTIELPDGAITGVPFIGEHADLNIQAKIAHLVQLKGRSMLMAADSNALEPRMYDHVHAAVGDIDVLFLGMESEGGPLSWMYGPLLPAPLPRKMDQSRRLNGSNAERAIEIARRINPKQVHIYAMGREPWMGHVMAMGYHENSPQLVEARKLLAWCQERGITASLPYVQAELFF</sequence>
<reference evidence="3 4" key="1">
    <citation type="submission" date="2022-11" db="EMBL/GenBank/DDBJ databases">
        <title>Minimal conservation of predation-associated metabolite biosynthetic gene clusters underscores biosynthetic potential of Myxococcota including descriptions for ten novel species: Archangium lansinium sp. nov., Myxococcus landrumus sp. nov., Nannocystis bai.</title>
        <authorList>
            <person name="Ahearne A."/>
            <person name="Stevens C."/>
            <person name="Phillips K."/>
        </authorList>
    </citation>
    <scope>NUCLEOTIDE SEQUENCE [LARGE SCALE GENOMIC DNA]</scope>
    <source>
        <strain evidence="3 4">MIWBW</strain>
    </source>
</reference>
<keyword evidence="4" id="KW-1185">Reference proteome</keyword>
<organism evidence="3 4">
    <name type="scientific">Archangium lansingense</name>
    <dbReference type="NCBI Taxonomy" id="2995310"/>
    <lineage>
        <taxon>Bacteria</taxon>
        <taxon>Pseudomonadati</taxon>
        <taxon>Myxococcota</taxon>
        <taxon>Myxococcia</taxon>
        <taxon>Myxococcales</taxon>
        <taxon>Cystobacterineae</taxon>
        <taxon>Archangiaceae</taxon>
        <taxon>Archangium</taxon>
    </lineage>
</organism>
<dbReference type="PANTHER" id="PTHR43546:SF3">
    <property type="entry name" value="UPF0173 METAL-DEPENDENT HYDROLASE MJ1163"/>
    <property type="match status" value="1"/>
</dbReference>
<dbReference type="Gene3D" id="3.60.15.10">
    <property type="entry name" value="Ribonuclease Z/Hydroxyacylglutathione hydrolase-like"/>
    <property type="match status" value="1"/>
</dbReference>
<evidence type="ECO:0000313" key="3">
    <source>
        <dbReference type="EMBL" id="MCY1079875.1"/>
    </source>
</evidence>
<feature type="domain" description="Diiron non-heme beta-hydroxylase N-terminal" evidence="2">
    <location>
        <begin position="7"/>
        <end position="237"/>
    </location>
</feature>
<dbReference type="InterPro" id="IPR050114">
    <property type="entry name" value="UPF0173_UPF0282_UlaG_hydrolase"/>
</dbReference>
<dbReference type="Proteomes" id="UP001207654">
    <property type="component" value="Unassembled WGS sequence"/>
</dbReference>
<dbReference type="RefSeq" id="WP_267538567.1">
    <property type="nucleotide sequence ID" value="NZ_JAPNKA010000001.1"/>
</dbReference>
<gene>
    <name evidence="3" type="ORF">OV287_36025</name>
</gene>
<evidence type="ECO:0000313" key="4">
    <source>
        <dbReference type="Proteomes" id="UP001207654"/>
    </source>
</evidence>
<dbReference type="Pfam" id="PF18456">
    <property type="entry name" value="CmlA_N"/>
    <property type="match status" value="1"/>
</dbReference>
<feature type="domain" description="Metallo-beta-lactamase" evidence="1">
    <location>
        <begin position="269"/>
        <end position="425"/>
    </location>
</feature>
<dbReference type="SUPFAM" id="SSF56281">
    <property type="entry name" value="Metallo-hydrolase/oxidoreductase"/>
    <property type="match status" value="1"/>
</dbReference>
<dbReference type="Pfam" id="PF12706">
    <property type="entry name" value="Lactamase_B_2"/>
    <property type="match status" value="1"/>
</dbReference>
<evidence type="ECO:0000259" key="1">
    <source>
        <dbReference type="Pfam" id="PF12706"/>
    </source>
</evidence>
<dbReference type="EMBL" id="JAPNKA010000001">
    <property type="protein sequence ID" value="MCY1079875.1"/>
    <property type="molecule type" value="Genomic_DNA"/>
</dbReference>
<proteinExistence type="predicted"/>
<dbReference type="InterPro" id="IPR001279">
    <property type="entry name" value="Metallo-B-lactamas"/>
</dbReference>
<accession>A0ABT4ADY8</accession>
<evidence type="ECO:0000259" key="2">
    <source>
        <dbReference type="Pfam" id="PF18456"/>
    </source>
</evidence>
<dbReference type="InterPro" id="IPR041141">
    <property type="entry name" value="CmlA_N"/>
</dbReference>
<comment type="caution">
    <text evidence="3">The sequence shown here is derived from an EMBL/GenBank/DDBJ whole genome shotgun (WGS) entry which is preliminary data.</text>
</comment>